<gene>
    <name evidence="3" type="ORF">Agabi119p4_5259</name>
</gene>
<dbReference type="InterPro" id="IPR027417">
    <property type="entry name" value="P-loop_NTPase"/>
</dbReference>
<reference evidence="3 4" key="1">
    <citation type="journal article" name="Sci. Rep.">
        <title>Telomere-to-telomere assembled and centromere annotated genomes of the two main subspecies of the button mushroom Agaricus bisporus reveal especially polymorphic chromosome ends.</title>
        <authorList>
            <person name="Sonnenberg A.S.M."/>
            <person name="Sedaghat-Telgerd N."/>
            <person name="Lavrijssen B."/>
            <person name="Ohm R.A."/>
            <person name="Hendrickx P.M."/>
            <person name="Scholtmeijer K."/>
            <person name="Baars J.J.P."/>
            <person name="van Peer A."/>
        </authorList>
    </citation>
    <scope>NUCLEOTIDE SEQUENCE [LARGE SCALE GENOMIC DNA]</scope>
    <source>
        <strain evidence="3 4">H119_p4</strain>
    </source>
</reference>
<comment type="caution">
    <text evidence="3">The sequence shown here is derived from an EMBL/GenBank/DDBJ whole genome shotgun (WGS) entry which is preliminary data.</text>
</comment>
<evidence type="ECO:0000313" key="4">
    <source>
        <dbReference type="Proteomes" id="UP000629468"/>
    </source>
</evidence>
<keyword evidence="1" id="KW-0677">Repeat</keyword>
<dbReference type="EMBL" id="JABXXO010000006">
    <property type="protein sequence ID" value="KAF7776866.1"/>
    <property type="molecule type" value="Genomic_DNA"/>
</dbReference>
<proteinExistence type="predicted"/>
<protein>
    <recommendedName>
        <fullName evidence="2">Nephrocystin 3-like N-terminal domain-containing protein</fullName>
    </recommendedName>
</protein>
<evidence type="ECO:0000256" key="1">
    <source>
        <dbReference type="ARBA" id="ARBA00022737"/>
    </source>
</evidence>
<sequence length="222" mass="24904">MPEGPQRRSGPRNFISHAQDFALHNATMTAVEGDEYTVTYVQGDRNLMPQIMKLLSDHIILGAAHDDSARVPPPRCHPGTRIKLISRITAWFNGEARHELLLWITGPAGVGKSAVVQTFAEYPVEAKLLGASIFCSRPNKRNNPHRIFITIAYQLAVRIGEYREFIVERLALDPQLLNRDMETQFKTFILEPFVEKNIGAGGNRWGILLDGLDELEGEDAQC</sequence>
<dbReference type="Pfam" id="PF24883">
    <property type="entry name" value="NPHP3_N"/>
    <property type="match status" value="1"/>
</dbReference>
<dbReference type="Proteomes" id="UP000629468">
    <property type="component" value="Unassembled WGS sequence"/>
</dbReference>
<feature type="domain" description="Nephrocystin 3-like N-terminal" evidence="2">
    <location>
        <begin position="88"/>
        <end position="218"/>
    </location>
</feature>
<organism evidence="3 4">
    <name type="scientific">Agaricus bisporus var. burnettii</name>
    <dbReference type="NCBI Taxonomy" id="192524"/>
    <lineage>
        <taxon>Eukaryota</taxon>
        <taxon>Fungi</taxon>
        <taxon>Dikarya</taxon>
        <taxon>Basidiomycota</taxon>
        <taxon>Agaricomycotina</taxon>
        <taxon>Agaricomycetes</taxon>
        <taxon>Agaricomycetidae</taxon>
        <taxon>Agaricales</taxon>
        <taxon>Agaricineae</taxon>
        <taxon>Agaricaceae</taxon>
        <taxon>Agaricus</taxon>
    </lineage>
</organism>
<dbReference type="Gene3D" id="3.40.50.300">
    <property type="entry name" value="P-loop containing nucleotide triphosphate hydrolases"/>
    <property type="match status" value="1"/>
</dbReference>
<evidence type="ECO:0000313" key="3">
    <source>
        <dbReference type="EMBL" id="KAF7776866.1"/>
    </source>
</evidence>
<dbReference type="SUPFAM" id="SSF52540">
    <property type="entry name" value="P-loop containing nucleoside triphosphate hydrolases"/>
    <property type="match status" value="1"/>
</dbReference>
<name>A0A8H7KI28_AGABI</name>
<dbReference type="AlphaFoldDB" id="A0A8H7KI28"/>
<evidence type="ECO:0000259" key="2">
    <source>
        <dbReference type="Pfam" id="PF24883"/>
    </source>
</evidence>
<accession>A0A8H7KI28</accession>
<dbReference type="InterPro" id="IPR056884">
    <property type="entry name" value="NPHP3-like_N"/>
</dbReference>